<organism evidence="1 2">
    <name type="scientific">Allokutzneria oryzae</name>
    <dbReference type="NCBI Taxonomy" id="1378989"/>
    <lineage>
        <taxon>Bacteria</taxon>
        <taxon>Bacillati</taxon>
        <taxon>Actinomycetota</taxon>
        <taxon>Actinomycetes</taxon>
        <taxon>Pseudonocardiales</taxon>
        <taxon>Pseudonocardiaceae</taxon>
        <taxon>Allokutzneria</taxon>
    </lineage>
</organism>
<dbReference type="EMBL" id="JBHLZU010000008">
    <property type="protein sequence ID" value="MFB9904201.1"/>
    <property type="molecule type" value="Genomic_DNA"/>
</dbReference>
<sequence>MSAVEQHQFVITADDYGDRLASGIDDLLKTAEGEPPQLDAVLRTSLALLGFRAHIDPQAAEAPTWEAAMTALRAGHAIFAAAIARDDVTVRIGARELTLAAGATKEIADADNWLRACYLGMICRESSVLETLMNTRIKGNPEVEVMQSYLRQGRGARRDSEDPTIKALSWFLGGQPELFAEALVRALELHKQRWRSSDDSTGGVALGPLAVACAAFDHGFPIGVESGYLPKNIVERKWRNEVPVPPPASVKRTWRLVDRHEADADVADREGDSLTARLNELIEQDPGQLHVIGPKALQETGYHLINDEQGSWIHTWDSITLAMQAYHGIFERATRTRETSVRLRDDKVLLPPTGATQHTNADTWLKAMYLSMICRDRERINDLVRVPEELRRSSGAEHDEAVHEWISVLHGYWYGGYSMSKRSLEAVPQDDDLLYPTVELFYQISEDDQTGFTDSLARALERHRRYWTRTEERAKEPEGFLALAPLALAGRALESGWLSVTVRSPYLPLTLLNGGRVGEGAPR</sequence>
<protein>
    <submittedName>
        <fullName evidence="1">Immunity 49 family protein</fullName>
    </submittedName>
</protein>
<accession>A0ABV5ZWU8</accession>
<dbReference type="Pfam" id="PF15575">
    <property type="entry name" value="Imm49"/>
    <property type="match status" value="2"/>
</dbReference>
<dbReference type="InterPro" id="IPR029074">
    <property type="entry name" value="Imm49"/>
</dbReference>
<evidence type="ECO:0000313" key="2">
    <source>
        <dbReference type="Proteomes" id="UP001589693"/>
    </source>
</evidence>
<name>A0ABV5ZWU8_9PSEU</name>
<comment type="caution">
    <text evidence="1">The sequence shown here is derived from an EMBL/GenBank/DDBJ whole genome shotgun (WGS) entry which is preliminary data.</text>
</comment>
<keyword evidence="2" id="KW-1185">Reference proteome</keyword>
<dbReference type="RefSeq" id="WP_377851393.1">
    <property type="nucleotide sequence ID" value="NZ_JBHLZU010000008.1"/>
</dbReference>
<dbReference type="Proteomes" id="UP001589693">
    <property type="component" value="Unassembled WGS sequence"/>
</dbReference>
<reference evidence="1 2" key="1">
    <citation type="submission" date="2024-09" db="EMBL/GenBank/DDBJ databases">
        <authorList>
            <person name="Sun Q."/>
            <person name="Mori K."/>
        </authorList>
    </citation>
    <scope>NUCLEOTIDE SEQUENCE [LARGE SCALE GENOMIC DNA]</scope>
    <source>
        <strain evidence="1 2">TBRC 7907</strain>
    </source>
</reference>
<evidence type="ECO:0000313" key="1">
    <source>
        <dbReference type="EMBL" id="MFB9904201.1"/>
    </source>
</evidence>
<proteinExistence type="predicted"/>
<gene>
    <name evidence="1" type="ORF">ACFFQA_09630</name>
</gene>